<protein>
    <submittedName>
        <fullName evidence="6">GTPase IMAP family member 8-like protein</fullName>
    </submittedName>
</protein>
<keyword evidence="4" id="KW-0812">Transmembrane</keyword>
<dbReference type="Pfam" id="PF04548">
    <property type="entry name" value="AIG1"/>
    <property type="match status" value="3"/>
</dbReference>
<proteinExistence type="inferred from homology"/>
<dbReference type="PROSITE" id="PS51720">
    <property type="entry name" value="G_AIG1"/>
    <property type="match status" value="2"/>
</dbReference>
<keyword evidence="4" id="KW-0472">Membrane</keyword>
<evidence type="ECO:0000256" key="2">
    <source>
        <dbReference type="ARBA" id="ARBA00022741"/>
    </source>
</evidence>
<feature type="transmembrane region" description="Helical" evidence="4">
    <location>
        <begin position="249"/>
        <end position="269"/>
    </location>
</feature>
<gene>
    <name evidence="6" type="ORF">ROHU_036562</name>
</gene>
<accession>A0A498MXJ2</accession>
<reference evidence="6 7" key="1">
    <citation type="submission" date="2018-03" db="EMBL/GenBank/DDBJ databases">
        <title>Draft genome sequence of Rohu Carp (Labeo rohita).</title>
        <authorList>
            <person name="Das P."/>
            <person name="Kushwaha B."/>
            <person name="Joshi C.G."/>
            <person name="Kumar D."/>
            <person name="Nagpure N.S."/>
            <person name="Sahoo L."/>
            <person name="Das S.P."/>
            <person name="Bit A."/>
            <person name="Patnaik S."/>
            <person name="Meher P.K."/>
            <person name="Jayasankar P."/>
            <person name="Koringa P.G."/>
            <person name="Patel N.V."/>
            <person name="Hinsu A.T."/>
            <person name="Kumar R."/>
            <person name="Pandey M."/>
            <person name="Agarwal S."/>
            <person name="Srivastava S."/>
            <person name="Singh M."/>
            <person name="Iquebal M.A."/>
            <person name="Jaiswal S."/>
            <person name="Angadi U.B."/>
            <person name="Kumar N."/>
            <person name="Raza M."/>
            <person name="Shah T.M."/>
            <person name="Rai A."/>
            <person name="Jena J.K."/>
        </authorList>
    </citation>
    <scope>NUCLEOTIDE SEQUENCE [LARGE SCALE GENOMIC DNA]</scope>
    <source>
        <strain evidence="6">DASCIFA01</strain>
        <tissue evidence="6">Testis</tissue>
    </source>
</reference>
<sequence>MKKINASQDQVHYTVIRILLIDRNVSEKSSSGNTILGKNLFKEHEAEVCEGQTQIGGKQVAVTDCPDLLDPDLNKEQLISRCSAGLSAVLLTVPLEQNEIRIIDYIQCLFGPKVQKYIMILFAHKDELDEINDEHLKHKDHEDLQRLVTECGGKIHYFNNNEKKMKGQVQELLQKIETMMMENGGMFIMEQMRRRHSMVSIVNFAKETPAENEIDVKKNQKNEFGQIGICWMKWLDKNMHQMKQECQSLGLFVGAFIHLVIMLICSIACKKILREAGDELDQSIDEHLEQKDHEESLQQQIHMRFMKTCAREKSTWKEMISVTGSAAGSSFNSYKEEQSEVCEGQTQIGEKQVAVIECPDLLDPDLNEEQLEKMKEQLVSRCSAGLSAVLLTVPLEEPVENEEEILDYMKCLFDPEVQKYIMILFTHGDDLEDLDQTIEEYLKKKDHADLQHLVTECDGKFHSFNNRSKSDRQKQELLHKIEEMMVKNGRRFIMKQMKRRSSMDVAAVMSSGESPAEDPDETDVIPDSKDQIRLVLLGKTGVGKSATGNTIIGRNLFKTSAGSKSETKQCQSKTRVRFGKEIALIDTPGLYDTKLSEDEIKIKIGECITFTSPGPHAFIIVIKVGRFTEEEKNTVKKLKEVFGEQMVNYSMILFTHEKQLKKKNLTIEQYLEEGEPALKELVESCGNRYFCLDNELPSFPQFKDLIRKIETMVAENGHFSNEMFEEAEKCIQEIQKKKLNEKEKRFKRRHKGVKQSEWKKMYWRLAEESRREAKKTFSDSFMAELLMHPHVKGSDIRKALEQVVTLEEKESTIKEAQLEGFRHAEAVQLAITATRKIAKQKMCSVQ</sequence>
<comment type="similarity">
    <text evidence="1">Belongs to the TRAFAC class TrmE-Era-EngA-EngB-Septin-like GTPase superfamily. AIG1/Toc34/Toc159-like paraseptin GTPase family. IAN subfamily.</text>
</comment>
<evidence type="ECO:0000313" key="6">
    <source>
        <dbReference type="EMBL" id="RXN25201.1"/>
    </source>
</evidence>
<evidence type="ECO:0000256" key="1">
    <source>
        <dbReference type="ARBA" id="ARBA00008535"/>
    </source>
</evidence>
<dbReference type="InterPro" id="IPR006703">
    <property type="entry name" value="G_AIG1"/>
</dbReference>
<feature type="domain" description="AIG1-type G" evidence="5">
    <location>
        <begin position="13"/>
        <end position="197"/>
    </location>
</feature>
<dbReference type="InterPro" id="IPR027417">
    <property type="entry name" value="P-loop_NTPase"/>
</dbReference>
<dbReference type="Gene3D" id="3.40.50.300">
    <property type="entry name" value="P-loop containing nucleotide triphosphate hydrolases"/>
    <property type="match status" value="3"/>
</dbReference>
<comment type="caution">
    <text evidence="6">The sequence shown here is derived from an EMBL/GenBank/DDBJ whole genome shotgun (WGS) entry which is preliminary data.</text>
</comment>
<evidence type="ECO:0000256" key="4">
    <source>
        <dbReference type="SAM" id="Phobius"/>
    </source>
</evidence>
<dbReference type="SUPFAM" id="SSF52540">
    <property type="entry name" value="P-loop containing nucleoside triphosphate hydrolases"/>
    <property type="match status" value="3"/>
</dbReference>
<keyword evidence="2" id="KW-0547">Nucleotide-binding</keyword>
<keyword evidence="4" id="KW-1133">Transmembrane helix</keyword>
<keyword evidence="7" id="KW-1185">Reference proteome</keyword>
<dbReference type="InterPro" id="IPR045058">
    <property type="entry name" value="GIMA/IAN/Toc"/>
</dbReference>
<name>A0A498MXJ2_LABRO</name>
<dbReference type="PANTHER" id="PTHR10903">
    <property type="entry name" value="GTPASE, IMAP FAMILY MEMBER-RELATED"/>
    <property type="match status" value="1"/>
</dbReference>
<dbReference type="EMBL" id="QBIY01012421">
    <property type="protein sequence ID" value="RXN25201.1"/>
    <property type="molecule type" value="Genomic_DNA"/>
</dbReference>
<dbReference type="FunFam" id="3.40.50.300:FF:000366">
    <property type="entry name" value="GTPase, IMAP family member 2"/>
    <property type="match status" value="1"/>
</dbReference>
<dbReference type="AlphaFoldDB" id="A0A498MXJ2"/>
<dbReference type="GO" id="GO:0005525">
    <property type="term" value="F:GTP binding"/>
    <property type="evidence" value="ECO:0007669"/>
    <property type="project" value="UniProtKB-KW"/>
</dbReference>
<dbReference type="PANTHER" id="PTHR10903:SF188">
    <property type="entry name" value="GTPASE IMAP FAMILY MEMBER 2-LIKE-RELATED"/>
    <property type="match status" value="1"/>
</dbReference>
<dbReference type="CDD" id="cd01852">
    <property type="entry name" value="AIG1"/>
    <property type="match status" value="1"/>
</dbReference>
<evidence type="ECO:0000313" key="7">
    <source>
        <dbReference type="Proteomes" id="UP000290572"/>
    </source>
</evidence>
<dbReference type="Proteomes" id="UP000290572">
    <property type="component" value="Unassembled WGS sequence"/>
</dbReference>
<organism evidence="6 7">
    <name type="scientific">Labeo rohita</name>
    <name type="common">Indian major carp</name>
    <name type="synonym">Cyprinus rohita</name>
    <dbReference type="NCBI Taxonomy" id="84645"/>
    <lineage>
        <taxon>Eukaryota</taxon>
        <taxon>Metazoa</taxon>
        <taxon>Chordata</taxon>
        <taxon>Craniata</taxon>
        <taxon>Vertebrata</taxon>
        <taxon>Euteleostomi</taxon>
        <taxon>Actinopterygii</taxon>
        <taxon>Neopterygii</taxon>
        <taxon>Teleostei</taxon>
        <taxon>Ostariophysi</taxon>
        <taxon>Cypriniformes</taxon>
        <taxon>Cyprinidae</taxon>
        <taxon>Labeoninae</taxon>
        <taxon>Labeonini</taxon>
        <taxon>Labeo</taxon>
    </lineage>
</organism>
<keyword evidence="3" id="KW-0342">GTP-binding</keyword>
<feature type="domain" description="AIG1-type G" evidence="5">
    <location>
        <begin position="529"/>
        <end position="728"/>
    </location>
</feature>
<evidence type="ECO:0000259" key="5">
    <source>
        <dbReference type="PROSITE" id="PS51720"/>
    </source>
</evidence>
<dbReference type="STRING" id="84645.A0A498MXJ2"/>
<evidence type="ECO:0000256" key="3">
    <source>
        <dbReference type="ARBA" id="ARBA00023134"/>
    </source>
</evidence>